<gene>
    <name evidence="6" type="ORF">SAMN05216553_101244</name>
</gene>
<evidence type="ECO:0000256" key="3">
    <source>
        <dbReference type="ARBA" id="ARBA00023163"/>
    </source>
</evidence>
<dbReference type="PANTHER" id="PTHR30055:SF234">
    <property type="entry name" value="HTH-TYPE TRANSCRIPTIONAL REGULATOR BETI"/>
    <property type="match status" value="1"/>
</dbReference>
<dbReference type="PRINTS" id="PR00455">
    <property type="entry name" value="HTHTETR"/>
</dbReference>
<dbReference type="InterPro" id="IPR001647">
    <property type="entry name" value="HTH_TetR"/>
</dbReference>
<evidence type="ECO:0000313" key="6">
    <source>
        <dbReference type="EMBL" id="SDF35773.1"/>
    </source>
</evidence>
<evidence type="ECO:0000256" key="1">
    <source>
        <dbReference type="ARBA" id="ARBA00023015"/>
    </source>
</evidence>
<dbReference type="InterPro" id="IPR050109">
    <property type="entry name" value="HTH-type_TetR-like_transc_reg"/>
</dbReference>
<evidence type="ECO:0000259" key="5">
    <source>
        <dbReference type="PROSITE" id="PS50977"/>
    </source>
</evidence>
<keyword evidence="2 4" id="KW-0238">DNA-binding</keyword>
<dbReference type="PANTHER" id="PTHR30055">
    <property type="entry name" value="HTH-TYPE TRANSCRIPTIONAL REGULATOR RUTR"/>
    <property type="match status" value="1"/>
</dbReference>
<dbReference type="Pfam" id="PF21597">
    <property type="entry name" value="TetR_C_43"/>
    <property type="match status" value="1"/>
</dbReference>
<dbReference type="GO" id="GO:0000976">
    <property type="term" value="F:transcription cis-regulatory region binding"/>
    <property type="evidence" value="ECO:0007669"/>
    <property type="project" value="TreeGrafter"/>
</dbReference>
<dbReference type="InterPro" id="IPR023772">
    <property type="entry name" value="DNA-bd_HTH_TetR-type_CS"/>
</dbReference>
<dbReference type="GO" id="GO:0003700">
    <property type="term" value="F:DNA-binding transcription factor activity"/>
    <property type="evidence" value="ECO:0007669"/>
    <property type="project" value="TreeGrafter"/>
</dbReference>
<keyword evidence="7" id="KW-1185">Reference proteome</keyword>
<protein>
    <submittedName>
        <fullName evidence="6">Transcriptional regulator, TetR family</fullName>
    </submittedName>
</protein>
<keyword evidence="1" id="KW-0805">Transcription regulation</keyword>
<dbReference type="PROSITE" id="PS01081">
    <property type="entry name" value="HTH_TETR_1"/>
    <property type="match status" value="1"/>
</dbReference>
<dbReference type="OrthoDB" id="9795011at2"/>
<dbReference type="AlphaFoldDB" id="A0A1G7KEW8"/>
<dbReference type="InterPro" id="IPR009057">
    <property type="entry name" value="Homeodomain-like_sf"/>
</dbReference>
<organism evidence="6 7">
    <name type="scientific">Lentzea fradiae</name>
    <dbReference type="NCBI Taxonomy" id="200378"/>
    <lineage>
        <taxon>Bacteria</taxon>
        <taxon>Bacillati</taxon>
        <taxon>Actinomycetota</taxon>
        <taxon>Actinomycetes</taxon>
        <taxon>Pseudonocardiales</taxon>
        <taxon>Pseudonocardiaceae</taxon>
        <taxon>Lentzea</taxon>
    </lineage>
</organism>
<reference evidence="7" key="1">
    <citation type="submission" date="2016-10" db="EMBL/GenBank/DDBJ databases">
        <authorList>
            <person name="Varghese N."/>
            <person name="Submissions S."/>
        </authorList>
    </citation>
    <scope>NUCLEOTIDE SEQUENCE [LARGE SCALE GENOMIC DNA]</scope>
    <source>
        <strain evidence="7">CGMCC 4.3506</strain>
    </source>
</reference>
<dbReference type="SUPFAM" id="SSF48498">
    <property type="entry name" value="Tetracyclin repressor-like, C-terminal domain"/>
    <property type="match status" value="1"/>
</dbReference>
<accession>A0A1G7KEW8</accession>
<dbReference type="InterPro" id="IPR036271">
    <property type="entry name" value="Tet_transcr_reg_TetR-rel_C_sf"/>
</dbReference>
<sequence>MADGLPHSLRSDARDNRDRILEAARELFSAEGLDVSTQRIARHAGVGPATLYRRFPTKEALVAEAFAEQMWHCGTVLDEALADPDPWRGFCSVIVRLFELHVRDRGFTAAFLSAYPKVLTLENTRAELMAKAGELARRAKECGKLRPDFVPQDLVLVIMANSGIRAAEADQAVQASRRFAALAIEGFRATPGAAPLPPASWTPRLTPAT</sequence>
<dbReference type="InterPro" id="IPR049445">
    <property type="entry name" value="TetR_SbtR-like_C"/>
</dbReference>
<name>A0A1G7KEW8_9PSEU</name>
<feature type="domain" description="HTH tetR-type" evidence="5">
    <location>
        <begin position="14"/>
        <end position="73"/>
    </location>
</feature>
<dbReference type="EMBL" id="FNCC01000001">
    <property type="protein sequence ID" value="SDF35773.1"/>
    <property type="molecule type" value="Genomic_DNA"/>
</dbReference>
<dbReference type="STRING" id="200378.SAMN05216553_101244"/>
<dbReference type="SUPFAM" id="SSF46689">
    <property type="entry name" value="Homeodomain-like"/>
    <property type="match status" value="1"/>
</dbReference>
<feature type="DNA-binding region" description="H-T-H motif" evidence="4">
    <location>
        <begin position="36"/>
        <end position="55"/>
    </location>
</feature>
<dbReference type="Pfam" id="PF00440">
    <property type="entry name" value="TetR_N"/>
    <property type="match status" value="1"/>
</dbReference>
<evidence type="ECO:0000313" key="7">
    <source>
        <dbReference type="Proteomes" id="UP000199623"/>
    </source>
</evidence>
<proteinExistence type="predicted"/>
<dbReference type="RefSeq" id="WP_090044601.1">
    <property type="nucleotide sequence ID" value="NZ_FNCC01000001.1"/>
</dbReference>
<keyword evidence="3" id="KW-0804">Transcription</keyword>
<dbReference type="Gene3D" id="1.10.357.10">
    <property type="entry name" value="Tetracycline Repressor, domain 2"/>
    <property type="match status" value="1"/>
</dbReference>
<evidence type="ECO:0000256" key="4">
    <source>
        <dbReference type="PROSITE-ProRule" id="PRU00335"/>
    </source>
</evidence>
<dbReference type="PROSITE" id="PS50977">
    <property type="entry name" value="HTH_TETR_2"/>
    <property type="match status" value="1"/>
</dbReference>
<dbReference type="Proteomes" id="UP000199623">
    <property type="component" value="Unassembled WGS sequence"/>
</dbReference>
<evidence type="ECO:0000256" key="2">
    <source>
        <dbReference type="ARBA" id="ARBA00023125"/>
    </source>
</evidence>